<sequence length="63" mass="7168">MIRGEEHLPLNPSLAYATSRGMQLTYLDRTSYRDQRSEEVIAPLRERFGESLCSKAAAAWAPR</sequence>
<reference evidence="1 2" key="1">
    <citation type="journal article" date="2015" name="Stand. Genomic Sci.">
        <title>Genomic Encyclopedia of Bacterial and Archaeal Type Strains, Phase III: the genomes of soil and plant-associated and newly described type strains.</title>
        <authorList>
            <person name="Whitman W.B."/>
            <person name="Woyke T."/>
            <person name="Klenk H.P."/>
            <person name="Zhou Y."/>
            <person name="Lilburn T.G."/>
            <person name="Beck B.J."/>
            <person name="De Vos P."/>
            <person name="Vandamme P."/>
            <person name="Eisen J.A."/>
            <person name="Garrity G."/>
            <person name="Hugenholtz P."/>
            <person name="Kyrpides N.C."/>
        </authorList>
    </citation>
    <scope>NUCLEOTIDE SEQUENCE [LARGE SCALE GENOMIC DNA]</scope>
    <source>
        <strain evidence="1 2">VKM Ac-2538</strain>
    </source>
</reference>
<gene>
    <name evidence="1" type="ORF">EV644_105481</name>
</gene>
<name>A0ABY2BM27_9ACTN</name>
<evidence type="ECO:0000313" key="1">
    <source>
        <dbReference type="EMBL" id="TCO24447.1"/>
    </source>
</evidence>
<comment type="caution">
    <text evidence="1">The sequence shown here is derived from an EMBL/GenBank/DDBJ whole genome shotgun (WGS) entry which is preliminary data.</text>
</comment>
<accession>A0ABY2BM27</accession>
<organism evidence="1 2">
    <name type="scientific">Kribbella orskensis</name>
    <dbReference type="NCBI Taxonomy" id="2512216"/>
    <lineage>
        <taxon>Bacteria</taxon>
        <taxon>Bacillati</taxon>
        <taxon>Actinomycetota</taxon>
        <taxon>Actinomycetes</taxon>
        <taxon>Propionibacteriales</taxon>
        <taxon>Kribbellaceae</taxon>
        <taxon>Kribbella</taxon>
    </lineage>
</organism>
<dbReference type="EMBL" id="SLWM01000005">
    <property type="protein sequence ID" value="TCO24447.1"/>
    <property type="molecule type" value="Genomic_DNA"/>
</dbReference>
<keyword evidence="2" id="KW-1185">Reference proteome</keyword>
<evidence type="ECO:0000313" key="2">
    <source>
        <dbReference type="Proteomes" id="UP000295818"/>
    </source>
</evidence>
<protein>
    <submittedName>
        <fullName evidence="1">Uncharacterized protein</fullName>
    </submittedName>
</protein>
<proteinExistence type="predicted"/>
<dbReference type="Proteomes" id="UP000295818">
    <property type="component" value="Unassembled WGS sequence"/>
</dbReference>